<protein>
    <submittedName>
        <fullName evidence="2">Antitoxin</fullName>
    </submittedName>
</protein>
<name>A0A8T6QZX5_9MICO</name>
<proteinExistence type="predicted"/>
<dbReference type="Pfam" id="PF14013">
    <property type="entry name" value="MT0933_antitox"/>
    <property type="match status" value="1"/>
</dbReference>
<dbReference type="AlphaFoldDB" id="A0A8T6QZX5"/>
<dbReference type="EMBL" id="SAYU02000002">
    <property type="protein sequence ID" value="NHA66730.1"/>
    <property type="molecule type" value="Genomic_DNA"/>
</dbReference>
<evidence type="ECO:0000313" key="3">
    <source>
        <dbReference type="Proteomes" id="UP000287866"/>
    </source>
</evidence>
<accession>A0A8T6QZX5</accession>
<feature type="region of interest" description="Disordered" evidence="1">
    <location>
        <begin position="68"/>
        <end position="108"/>
    </location>
</feature>
<dbReference type="Proteomes" id="UP000287866">
    <property type="component" value="Unassembled WGS sequence"/>
</dbReference>
<reference evidence="2" key="1">
    <citation type="submission" date="2020-03" db="EMBL/GenBank/DDBJ databases">
        <title>Phycicoccus flavus sp. nov., a novel endophytic actinobacterium isolated from branch of Kandelia candel.</title>
        <authorList>
            <person name="Tuo L."/>
        </authorList>
    </citation>
    <scope>NUCLEOTIDE SEQUENCE</scope>
    <source>
        <strain evidence="2">CMS6Z-2</strain>
    </source>
</reference>
<dbReference type="InterPro" id="IPR028037">
    <property type="entry name" value="Antitoxin_Rv0909/MT0933"/>
</dbReference>
<feature type="compositionally biased region" description="Low complexity" evidence="1">
    <location>
        <begin position="68"/>
        <end position="87"/>
    </location>
</feature>
<gene>
    <name evidence="2" type="ORF">EPD83_001515</name>
</gene>
<sequence length="108" mass="10982">MKKIRAAVVIAAATAGWQKAKDYARENPQQANDTIEKVEGFVRGKASPQYAAKVDSGGAALRRGLGLPARSASAAPASAPVADGSPGEIRDDTATGPREAAPGIDPSI</sequence>
<evidence type="ECO:0000313" key="2">
    <source>
        <dbReference type="EMBL" id="NHA66730.1"/>
    </source>
</evidence>
<dbReference type="RefSeq" id="WP_164896043.1">
    <property type="nucleotide sequence ID" value="NZ_SAYU02000002.1"/>
</dbReference>
<comment type="caution">
    <text evidence="2">The sequence shown here is derived from an EMBL/GenBank/DDBJ whole genome shotgun (WGS) entry which is preliminary data.</text>
</comment>
<organism evidence="2 3">
    <name type="scientific">Phycicoccus flavus</name>
    <dbReference type="NCBI Taxonomy" id="2502783"/>
    <lineage>
        <taxon>Bacteria</taxon>
        <taxon>Bacillati</taxon>
        <taxon>Actinomycetota</taxon>
        <taxon>Actinomycetes</taxon>
        <taxon>Micrococcales</taxon>
        <taxon>Intrasporangiaceae</taxon>
        <taxon>Phycicoccus</taxon>
    </lineage>
</organism>
<evidence type="ECO:0000256" key="1">
    <source>
        <dbReference type="SAM" id="MobiDB-lite"/>
    </source>
</evidence>
<keyword evidence="3" id="KW-1185">Reference proteome</keyword>